<accession>A0A6G1GTR8</accession>
<dbReference type="AlphaFoldDB" id="A0A6G1GTR8"/>
<dbReference type="EMBL" id="ML977170">
    <property type="protein sequence ID" value="KAF1984149.1"/>
    <property type="molecule type" value="Genomic_DNA"/>
</dbReference>
<evidence type="ECO:0000313" key="2">
    <source>
        <dbReference type="Proteomes" id="UP000800041"/>
    </source>
</evidence>
<evidence type="ECO:0000313" key="1">
    <source>
        <dbReference type="EMBL" id="KAF1984149.1"/>
    </source>
</evidence>
<dbReference type="Proteomes" id="UP000800041">
    <property type="component" value="Unassembled WGS sequence"/>
</dbReference>
<protein>
    <submittedName>
        <fullName evidence="1">Uncharacterized protein</fullName>
    </submittedName>
</protein>
<name>A0A6G1GTR8_9PEZI</name>
<reference evidence="1" key="1">
    <citation type="journal article" date="2020" name="Stud. Mycol.">
        <title>101 Dothideomycetes genomes: a test case for predicting lifestyles and emergence of pathogens.</title>
        <authorList>
            <person name="Haridas S."/>
            <person name="Albert R."/>
            <person name="Binder M."/>
            <person name="Bloem J."/>
            <person name="Labutti K."/>
            <person name="Salamov A."/>
            <person name="Andreopoulos B."/>
            <person name="Baker S."/>
            <person name="Barry K."/>
            <person name="Bills G."/>
            <person name="Bluhm B."/>
            <person name="Cannon C."/>
            <person name="Castanera R."/>
            <person name="Culley D."/>
            <person name="Daum C."/>
            <person name="Ezra D."/>
            <person name="Gonzalez J."/>
            <person name="Henrissat B."/>
            <person name="Kuo A."/>
            <person name="Liang C."/>
            <person name="Lipzen A."/>
            <person name="Lutzoni F."/>
            <person name="Magnuson J."/>
            <person name="Mondo S."/>
            <person name="Nolan M."/>
            <person name="Ohm R."/>
            <person name="Pangilinan J."/>
            <person name="Park H.-J."/>
            <person name="Ramirez L."/>
            <person name="Alfaro M."/>
            <person name="Sun H."/>
            <person name="Tritt A."/>
            <person name="Yoshinaga Y."/>
            <person name="Zwiers L.-H."/>
            <person name="Turgeon B."/>
            <person name="Goodwin S."/>
            <person name="Spatafora J."/>
            <person name="Crous P."/>
            <person name="Grigoriev I."/>
        </authorList>
    </citation>
    <scope>NUCLEOTIDE SEQUENCE</scope>
    <source>
        <strain evidence="1">CBS 113979</strain>
    </source>
</reference>
<keyword evidence="2" id="KW-1185">Reference proteome</keyword>
<sequence>MSISTLFLSVKVGACSCSVSITGLTRVVSMGSSCFPPGIHLGCHVRFDHVPLLLPLRSVVLQSGVNLAFLGPTLAPDSGGEYKSSFTYSPLFSFCSQQLRDPLRNSTDGLGLPASLALLRSVREMELSFLFTAFVGGVSFADIFGEERYGWYLDRMLGVVGLW</sequence>
<proteinExistence type="predicted"/>
<gene>
    <name evidence="1" type="ORF">K402DRAFT_151284</name>
</gene>
<organism evidence="1 2">
    <name type="scientific">Aulographum hederae CBS 113979</name>
    <dbReference type="NCBI Taxonomy" id="1176131"/>
    <lineage>
        <taxon>Eukaryota</taxon>
        <taxon>Fungi</taxon>
        <taxon>Dikarya</taxon>
        <taxon>Ascomycota</taxon>
        <taxon>Pezizomycotina</taxon>
        <taxon>Dothideomycetes</taxon>
        <taxon>Pleosporomycetidae</taxon>
        <taxon>Aulographales</taxon>
        <taxon>Aulographaceae</taxon>
    </lineage>
</organism>